<keyword evidence="4" id="KW-0804">Transcription</keyword>
<dbReference type="GO" id="GO:0003700">
    <property type="term" value="F:DNA-binding transcription factor activity"/>
    <property type="evidence" value="ECO:0007669"/>
    <property type="project" value="TreeGrafter"/>
</dbReference>
<feature type="DNA-binding region" description="H-T-H motif" evidence="5">
    <location>
        <begin position="33"/>
        <end position="52"/>
    </location>
</feature>
<dbReference type="PANTHER" id="PTHR30055:SF229">
    <property type="entry name" value="HTH-TYPE TRANSCRIPTIONAL REPRESSOR RV1474C"/>
    <property type="match status" value="1"/>
</dbReference>
<evidence type="ECO:0000256" key="2">
    <source>
        <dbReference type="ARBA" id="ARBA00023015"/>
    </source>
</evidence>
<gene>
    <name evidence="7" type="primary">yfiR</name>
    <name evidence="7" type="ORF">SRB5_15020</name>
</gene>
<evidence type="ECO:0000256" key="3">
    <source>
        <dbReference type="ARBA" id="ARBA00023125"/>
    </source>
</evidence>
<proteinExistence type="predicted"/>
<dbReference type="InterPro" id="IPR009057">
    <property type="entry name" value="Homeodomain-like_sf"/>
</dbReference>
<dbReference type="PROSITE" id="PS01081">
    <property type="entry name" value="HTH_TETR_1"/>
    <property type="match status" value="1"/>
</dbReference>
<reference evidence="7 8" key="1">
    <citation type="submission" date="2019-10" db="EMBL/GenBank/DDBJ databases">
        <title>Streptomyces smaragdinus sp. nov. and Streptomyces fabii sp. nov., isolated from the gut of fungus growing-termite Macrotermes natalensis.</title>
        <authorList>
            <person name="Schwitalla J."/>
            <person name="Benndorf R."/>
            <person name="Martin K."/>
            <person name="De Beer W."/>
            <person name="Kaster A.-K."/>
            <person name="Vollmers J."/>
            <person name="Poulsen M."/>
            <person name="Beemelmanns C."/>
        </authorList>
    </citation>
    <scope>NUCLEOTIDE SEQUENCE [LARGE SCALE GENOMIC DNA]</scope>
    <source>
        <strain evidence="7 8">RB5</strain>
    </source>
</reference>
<dbReference type="GO" id="GO:0000976">
    <property type="term" value="F:transcription cis-regulatory region binding"/>
    <property type="evidence" value="ECO:0007669"/>
    <property type="project" value="TreeGrafter"/>
</dbReference>
<dbReference type="Pfam" id="PF13977">
    <property type="entry name" value="TetR_C_6"/>
    <property type="match status" value="1"/>
</dbReference>
<keyword evidence="1" id="KW-0678">Repressor</keyword>
<dbReference type="OrthoDB" id="5242390at2"/>
<comment type="caution">
    <text evidence="7">The sequence shown here is derived from an EMBL/GenBank/DDBJ whole genome shotgun (WGS) entry which is preliminary data.</text>
</comment>
<feature type="domain" description="HTH tetR-type" evidence="6">
    <location>
        <begin position="10"/>
        <end position="70"/>
    </location>
</feature>
<dbReference type="RefSeq" id="WP_153450647.1">
    <property type="nucleotide sequence ID" value="NZ_WEGJ01000003.1"/>
</dbReference>
<protein>
    <submittedName>
        <fullName evidence="7">Putative HTH-type transcriptional regulator YfiR</fullName>
    </submittedName>
</protein>
<dbReference type="EMBL" id="WEGJ01000003">
    <property type="protein sequence ID" value="MQY11386.1"/>
    <property type="molecule type" value="Genomic_DNA"/>
</dbReference>
<sequence>MARVSQEHLDARRRQIVDGARRSFTRGGFHATSMQDILRETGLSAGAVYRYFRSKDEIISAVAEETFAALREAFSTALHEAPLRPLEDVVAGVLGATLVANGTDGPRDGAQAFPQLIIQVWSEALRNEPLSEVLDRGYEGMRTAWRDLITAYQKGGVLRSDVPADDIARVLMAMCQGLLAQQALFGNVTSDVLRNGLRALLTSTPQD</sequence>
<accession>A0A7K0CDD8</accession>
<evidence type="ECO:0000313" key="8">
    <source>
        <dbReference type="Proteomes" id="UP000466345"/>
    </source>
</evidence>
<dbReference type="InterPro" id="IPR001647">
    <property type="entry name" value="HTH_TetR"/>
</dbReference>
<evidence type="ECO:0000259" key="6">
    <source>
        <dbReference type="PROSITE" id="PS50977"/>
    </source>
</evidence>
<organism evidence="7 8">
    <name type="scientific">Streptomyces smaragdinus</name>
    <dbReference type="NCBI Taxonomy" id="2585196"/>
    <lineage>
        <taxon>Bacteria</taxon>
        <taxon>Bacillati</taxon>
        <taxon>Actinomycetota</taxon>
        <taxon>Actinomycetes</taxon>
        <taxon>Kitasatosporales</taxon>
        <taxon>Streptomycetaceae</taxon>
        <taxon>Streptomyces</taxon>
    </lineage>
</organism>
<dbReference type="SUPFAM" id="SSF48498">
    <property type="entry name" value="Tetracyclin repressor-like, C-terminal domain"/>
    <property type="match status" value="1"/>
</dbReference>
<evidence type="ECO:0000313" key="7">
    <source>
        <dbReference type="EMBL" id="MQY11386.1"/>
    </source>
</evidence>
<dbReference type="InterPro" id="IPR023772">
    <property type="entry name" value="DNA-bd_HTH_TetR-type_CS"/>
</dbReference>
<dbReference type="InterPro" id="IPR050109">
    <property type="entry name" value="HTH-type_TetR-like_transc_reg"/>
</dbReference>
<dbReference type="AlphaFoldDB" id="A0A7K0CDD8"/>
<name>A0A7K0CDD8_9ACTN</name>
<evidence type="ECO:0000256" key="4">
    <source>
        <dbReference type="ARBA" id="ARBA00023163"/>
    </source>
</evidence>
<dbReference type="PROSITE" id="PS50977">
    <property type="entry name" value="HTH_TETR_2"/>
    <property type="match status" value="1"/>
</dbReference>
<dbReference type="Pfam" id="PF00440">
    <property type="entry name" value="TetR_N"/>
    <property type="match status" value="1"/>
</dbReference>
<dbReference type="SUPFAM" id="SSF46689">
    <property type="entry name" value="Homeodomain-like"/>
    <property type="match status" value="1"/>
</dbReference>
<keyword evidence="2" id="KW-0805">Transcription regulation</keyword>
<keyword evidence="8" id="KW-1185">Reference proteome</keyword>
<dbReference type="Gene3D" id="1.10.357.10">
    <property type="entry name" value="Tetracycline Repressor, domain 2"/>
    <property type="match status" value="1"/>
</dbReference>
<evidence type="ECO:0000256" key="1">
    <source>
        <dbReference type="ARBA" id="ARBA00022491"/>
    </source>
</evidence>
<keyword evidence="3 5" id="KW-0238">DNA-binding</keyword>
<dbReference type="PRINTS" id="PR00455">
    <property type="entry name" value="HTHTETR"/>
</dbReference>
<evidence type="ECO:0000256" key="5">
    <source>
        <dbReference type="PROSITE-ProRule" id="PRU00335"/>
    </source>
</evidence>
<dbReference type="PANTHER" id="PTHR30055">
    <property type="entry name" value="HTH-TYPE TRANSCRIPTIONAL REGULATOR RUTR"/>
    <property type="match status" value="1"/>
</dbReference>
<dbReference type="Proteomes" id="UP000466345">
    <property type="component" value="Unassembled WGS sequence"/>
</dbReference>
<dbReference type="InterPro" id="IPR039538">
    <property type="entry name" value="BetI_C"/>
</dbReference>
<dbReference type="InterPro" id="IPR036271">
    <property type="entry name" value="Tet_transcr_reg_TetR-rel_C_sf"/>
</dbReference>